<dbReference type="Pfam" id="PF16113">
    <property type="entry name" value="ECH_2"/>
    <property type="match status" value="1"/>
</dbReference>
<evidence type="ECO:0000256" key="1">
    <source>
        <dbReference type="ARBA" id="ARBA00001709"/>
    </source>
</evidence>
<comment type="caution">
    <text evidence="5">The sequence shown here is derived from an EMBL/GenBank/DDBJ whole genome shotgun (WGS) entry which is preliminary data.</text>
</comment>
<proteinExistence type="predicted"/>
<gene>
    <name evidence="5" type="ORF">NG900_00810</name>
</gene>
<evidence type="ECO:0000256" key="2">
    <source>
        <dbReference type="ARBA" id="ARBA00011915"/>
    </source>
</evidence>
<dbReference type="InterPro" id="IPR045004">
    <property type="entry name" value="ECH_dom"/>
</dbReference>
<dbReference type="PANTHER" id="PTHR43176">
    <property type="entry name" value="3-HYDROXYISOBUTYRYL-COA HYDROLASE-RELATED"/>
    <property type="match status" value="1"/>
</dbReference>
<dbReference type="Proteomes" id="UP001162811">
    <property type="component" value="Unassembled WGS sequence"/>
</dbReference>
<evidence type="ECO:0000256" key="3">
    <source>
        <dbReference type="ARBA" id="ARBA00022801"/>
    </source>
</evidence>
<reference evidence="5" key="1">
    <citation type="submission" date="2022-06" db="EMBL/GenBank/DDBJ databases">
        <authorList>
            <person name="Lu C.-H."/>
        </authorList>
    </citation>
    <scope>NUCLEOTIDE SEQUENCE</scope>
    <source>
        <strain evidence="5">21MJYT02-11</strain>
    </source>
</reference>
<sequence>MEVNSEVTLGVLDTSSSVSFRVVNRVAIITLCRPKALNALSHDMILVLGAILRRCRDDGEIVAVVLHGAGEKAFCAGGDVRSLYDKATNKDRSWVQFFADEYQLDFAVHKFPKPVIALLDGITMGGGMGLSQGAWLRVVTERSKLAMPETRIGLVPDVGASYFLARMPVQVALYLALTGVALNGPDAVFSGLADVCVSSEWLSTFEERLVAMPRFLLDPAFPDVLLHSLRTVFSPNNQPHEDCALGTLLPAINAHFRPSKSVVDIVQSLAESAEVEDDPARKDWLINTRDALTKNSPLMVSVAKESVLRGREATLGECFRRELDVVVRCVDEGDFAEGVRALLLDRDHRPSWRPATLAEVKSDQVRHFLSSPWREQDHPLRSIECKHP</sequence>
<dbReference type="PANTHER" id="PTHR43176:SF3">
    <property type="entry name" value="3-HYDROXYISOBUTYRYL-COA HYDROLASE, MITOCHONDRIAL"/>
    <property type="match status" value="1"/>
</dbReference>
<keyword evidence="6" id="KW-1185">Reference proteome</keyword>
<comment type="catalytic activity">
    <reaction evidence="1">
        <text>3-hydroxy-2-methylpropanoyl-CoA + H2O = 3-hydroxy-2-methylpropanoate + CoA + H(+)</text>
        <dbReference type="Rhea" id="RHEA:20888"/>
        <dbReference type="ChEBI" id="CHEBI:11805"/>
        <dbReference type="ChEBI" id="CHEBI:15377"/>
        <dbReference type="ChEBI" id="CHEBI:15378"/>
        <dbReference type="ChEBI" id="CHEBI:57287"/>
        <dbReference type="ChEBI" id="CHEBI:57340"/>
        <dbReference type="EC" id="3.1.2.4"/>
    </reaction>
</comment>
<dbReference type="InterPro" id="IPR032259">
    <property type="entry name" value="HIBYL-CoA-H"/>
</dbReference>
<keyword evidence="3" id="KW-0378">Hydrolase</keyword>
<name>A0ABT1AEC6_9RALS</name>
<dbReference type="CDD" id="cd06558">
    <property type="entry name" value="crotonase-like"/>
    <property type="match status" value="1"/>
</dbReference>
<feature type="domain" description="Enoyl-CoA hydratase/isomerase" evidence="4">
    <location>
        <begin position="27"/>
        <end position="369"/>
    </location>
</feature>
<evidence type="ECO:0000313" key="6">
    <source>
        <dbReference type="Proteomes" id="UP001162811"/>
    </source>
</evidence>
<protein>
    <recommendedName>
        <fullName evidence="2">3-hydroxyisobutyryl-CoA hydrolase</fullName>
        <ecNumber evidence="2">3.1.2.4</ecNumber>
    </recommendedName>
</protein>
<reference evidence="5" key="2">
    <citation type="journal article" date="2023" name="Front. Microbiol.">
        <title>Ralstonia chuxiongensis sp. nov., Ralstonia mojiangensis sp. nov., and Ralstonia soli sp. nov., isolated from tobacco fields, are three novel species in the family Burkholderiaceae.</title>
        <authorList>
            <person name="Lu C.H."/>
            <person name="Zhang Y.Y."/>
            <person name="Jiang N."/>
            <person name="Chen W."/>
            <person name="Shao X."/>
            <person name="Zhao Z.M."/>
            <person name="Lu W.L."/>
            <person name="Hu X."/>
            <person name="Xi Y.X."/>
            <person name="Zou S.Y."/>
            <person name="Wei Q.J."/>
            <person name="Lin Z.L."/>
            <person name="Gong L."/>
            <person name="Gai X.T."/>
            <person name="Zhang L.Q."/>
            <person name="Li J.Y."/>
            <person name="Jin Y."/>
            <person name="Xia Z.Y."/>
        </authorList>
    </citation>
    <scope>NUCLEOTIDE SEQUENCE</scope>
    <source>
        <strain evidence="5">21MJYT02-11</strain>
    </source>
</reference>
<dbReference type="InterPro" id="IPR029045">
    <property type="entry name" value="ClpP/crotonase-like_dom_sf"/>
</dbReference>
<dbReference type="NCBIfam" id="NF004127">
    <property type="entry name" value="PRK05617.1"/>
    <property type="match status" value="1"/>
</dbReference>
<dbReference type="Gene3D" id="3.90.226.10">
    <property type="entry name" value="2-enoyl-CoA Hydratase, Chain A, domain 1"/>
    <property type="match status" value="1"/>
</dbReference>
<dbReference type="EMBL" id="JAMXHT010000001">
    <property type="protein sequence ID" value="MCO5396728.1"/>
    <property type="molecule type" value="Genomic_DNA"/>
</dbReference>
<evidence type="ECO:0000259" key="4">
    <source>
        <dbReference type="Pfam" id="PF16113"/>
    </source>
</evidence>
<dbReference type="SUPFAM" id="SSF52096">
    <property type="entry name" value="ClpP/crotonase"/>
    <property type="match status" value="1"/>
</dbReference>
<organism evidence="5 6">
    <name type="scientific">Ralstonia soli</name>
    <dbReference type="NCBI Taxonomy" id="2953896"/>
    <lineage>
        <taxon>Bacteria</taxon>
        <taxon>Pseudomonadati</taxon>
        <taxon>Pseudomonadota</taxon>
        <taxon>Betaproteobacteria</taxon>
        <taxon>Burkholderiales</taxon>
        <taxon>Burkholderiaceae</taxon>
        <taxon>Ralstonia</taxon>
    </lineage>
</organism>
<evidence type="ECO:0000313" key="5">
    <source>
        <dbReference type="EMBL" id="MCO5396728.1"/>
    </source>
</evidence>
<dbReference type="RefSeq" id="WP_252676878.1">
    <property type="nucleotide sequence ID" value="NZ_JAMXHT010000001.1"/>
</dbReference>
<accession>A0ABT1AEC6</accession>
<dbReference type="EC" id="3.1.2.4" evidence="2"/>